<feature type="compositionally biased region" description="Low complexity" evidence="1">
    <location>
        <begin position="440"/>
        <end position="451"/>
    </location>
</feature>
<comment type="caution">
    <text evidence="2">The sequence shown here is derived from an EMBL/GenBank/DDBJ whole genome shotgun (WGS) entry which is preliminary data.</text>
</comment>
<dbReference type="OrthoDB" id="10046738at2759"/>
<evidence type="ECO:0000256" key="1">
    <source>
        <dbReference type="SAM" id="MobiDB-lite"/>
    </source>
</evidence>
<feature type="region of interest" description="Disordered" evidence="1">
    <location>
        <begin position="423"/>
        <end position="451"/>
    </location>
</feature>
<name>A0A9P4HWT1_9PEZI</name>
<evidence type="ECO:0000313" key="3">
    <source>
        <dbReference type="Proteomes" id="UP000799776"/>
    </source>
</evidence>
<evidence type="ECO:0000313" key="2">
    <source>
        <dbReference type="EMBL" id="KAF2087896.1"/>
    </source>
</evidence>
<organism evidence="2 3">
    <name type="scientific">Saccharata proteae CBS 121410</name>
    <dbReference type="NCBI Taxonomy" id="1314787"/>
    <lineage>
        <taxon>Eukaryota</taxon>
        <taxon>Fungi</taxon>
        <taxon>Dikarya</taxon>
        <taxon>Ascomycota</taxon>
        <taxon>Pezizomycotina</taxon>
        <taxon>Dothideomycetes</taxon>
        <taxon>Dothideomycetes incertae sedis</taxon>
        <taxon>Botryosphaeriales</taxon>
        <taxon>Saccharataceae</taxon>
        <taxon>Saccharata</taxon>
    </lineage>
</organism>
<protein>
    <submittedName>
        <fullName evidence="2">Uncharacterized protein</fullName>
    </submittedName>
</protein>
<dbReference type="EMBL" id="ML978718">
    <property type="protein sequence ID" value="KAF2087896.1"/>
    <property type="molecule type" value="Genomic_DNA"/>
</dbReference>
<feature type="region of interest" description="Disordered" evidence="1">
    <location>
        <begin position="102"/>
        <end position="127"/>
    </location>
</feature>
<feature type="region of interest" description="Disordered" evidence="1">
    <location>
        <begin position="371"/>
        <end position="398"/>
    </location>
</feature>
<feature type="compositionally biased region" description="Basic and acidic residues" evidence="1">
    <location>
        <begin position="538"/>
        <end position="551"/>
    </location>
</feature>
<reference evidence="2" key="1">
    <citation type="journal article" date="2020" name="Stud. Mycol.">
        <title>101 Dothideomycetes genomes: a test case for predicting lifestyles and emergence of pathogens.</title>
        <authorList>
            <person name="Haridas S."/>
            <person name="Albert R."/>
            <person name="Binder M."/>
            <person name="Bloem J."/>
            <person name="Labutti K."/>
            <person name="Salamov A."/>
            <person name="Andreopoulos B."/>
            <person name="Baker S."/>
            <person name="Barry K."/>
            <person name="Bills G."/>
            <person name="Bluhm B."/>
            <person name="Cannon C."/>
            <person name="Castanera R."/>
            <person name="Culley D."/>
            <person name="Daum C."/>
            <person name="Ezra D."/>
            <person name="Gonzalez J."/>
            <person name="Henrissat B."/>
            <person name="Kuo A."/>
            <person name="Liang C."/>
            <person name="Lipzen A."/>
            <person name="Lutzoni F."/>
            <person name="Magnuson J."/>
            <person name="Mondo S."/>
            <person name="Nolan M."/>
            <person name="Ohm R."/>
            <person name="Pangilinan J."/>
            <person name="Park H.-J."/>
            <person name="Ramirez L."/>
            <person name="Alfaro M."/>
            <person name="Sun H."/>
            <person name="Tritt A."/>
            <person name="Yoshinaga Y."/>
            <person name="Zwiers L.-H."/>
            <person name="Turgeon B."/>
            <person name="Goodwin S."/>
            <person name="Spatafora J."/>
            <person name="Crous P."/>
            <person name="Grigoriev I."/>
        </authorList>
    </citation>
    <scope>NUCLEOTIDE SEQUENCE</scope>
    <source>
        <strain evidence="2">CBS 121410</strain>
    </source>
</reference>
<dbReference type="Proteomes" id="UP000799776">
    <property type="component" value="Unassembled WGS sequence"/>
</dbReference>
<accession>A0A9P4HWT1</accession>
<keyword evidence="3" id="KW-1185">Reference proteome</keyword>
<gene>
    <name evidence="2" type="ORF">K490DRAFT_56473</name>
</gene>
<feature type="region of interest" description="Disordered" evidence="1">
    <location>
        <begin position="484"/>
        <end position="559"/>
    </location>
</feature>
<dbReference type="AlphaFoldDB" id="A0A9P4HWT1"/>
<sequence length="573" mass="60293">MPSIPINLDGSGHGLVTLTPATTFNSRASITLSFEISASTSINLGRPGAWDAVLEQLKQSIWSEQLLVTLGQSESVAASTGFGSAPVSVNDGHTAELGLGGSIAAPNSPDGPPLSYMSDGSEVSGSRDSAEERVVMDTAALHAAYEGVIFEDDVVASLPAVEDIPTMVDLPDIVDIPAVEDLPAVNKSTSENNVSDDNAVGSTLAPEVLTTNGASEQNLDHDCEAYAVMSNPDDRDDASVSLTELYHGTIMSRSVSSTNIADVAQNENTASLADDEDSQTSRGSVHVEAASHLDGVFDRQIPEEPSKFYTYAASQDNTLHPWLEFLFRPNGVEEVSNGINNTFTYSAAQDNTARPWLDFLLRPNSNVEIPPAASCTASTSSGPTTTTSSPLPSPSAPATTIFTFGSDGPYDFTYHSDEEKDLYGSGSEACASTPVLPKHTSTSNKFTFSKTPSVASTSSESVVQQAHNALFGGGNTAFNFSVSHGSDESTVSDDTVSKASDTPPMASTPASGKCEKHKKDGQTAVLKAVTSKDKKKARKEEKLGRKEENKKQLAASAAKKAERAKVQQLLLQG</sequence>
<proteinExistence type="predicted"/>